<dbReference type="Proteomes" id="UP000054359">
    <property type="component" value="Unassembled WGS sequence"/>
</dbReference>
<dbReference type="STRING" id="407821.A0A087T8C5"/>
<evidence type="ECO:0000313" key="2">
    <source>
        <dbReference type="EMBL" id="KFM61364.1"/>
    </source>
</evidence>
<organism evidence="2 3">
    <name type="scientific">Stegodyphus mimosarum</name>
    <name type="common">African social velvet spider</name>
    <dbReference type="NCBI Taxonomy" id="407821"/>
    <lineage>
        <taxon>Eukaryota</taxon>
        <taxon>Metazoa</taxon>
        <taxon>Ecdysozoa</taxon>
        <taxon>Arthropoda</taxon>
        <taxon>Chelicerata</taxon>
        <taxon>Arachnida</taxon>
        <taxon>Araneae</taxon>
        <taxon>Araneomorphae</taxon>
        <taxon>Entelegynae</taxon>
        <taxon>Eresoidea</taxon>
        <taxon>Eresidae</taxon>
        <taxon>Stegodyphus</taxon>
    </lineage>
</organism>
<keyword evidence="2" id="KW-0808">Transferase</keyword>
<gene>
    <name evidence="2" type="ORF">X975_18896</name>
</gene>
<evidence type="ECO:0000313" key="3">
    <source>
        <dbReference type="Proteomes" id="UP000054359"/>
    </source>
</evidence>
<name>A0A087T8C5_STEMI</name>
<proteinExistence type="predicted"/>
<accession>A0A087T8C5</accession>
<sequence length="72" mass="8432">MLHRFCVFSHDELVCKMASDPDRLDISIAASTYQDMLKMVESEKDLRKSLLEWGVTQANREVFELLPDDERQ</sequence>
<dbReference type="OrthoDB" id="1678912at2759"/>
<keyword evidence="2" id="KW-0489">Methyltransferase</keyword>
<dbReference type="Pfam" id="PF21323">
    <property type="entry name" value="KDM5_C-hel"/>
    <property type="match status" value="1"/>
</dbReference>
<dbReference type="GO" id="GO:0032259">
    <property type="term" value="P:methylation"/>
    <property type="evidence" value="ECO:0007669"/>
    <property type="project" value="UniProtKB-KW"/>
</dbReference>
<feature type="non-terminal residue" evidence="2">
    <location>
        <position position="72"/>
    </location>
</feature>
<dbReference type="GO" id="GO:0008168">
    <property type="term" value="F:methyltransferase activity"/>
    <property type="evidence" value="ECO:0007669"/>
    <property type="project" value="UniProtKB-KW"/>
</dbReference>
<protein>
    <submittedName>
        <fullName evidence="2">Lysine-specific demethylase lid</fullName>
    </submittedName>
</protein>
<dbReference type="EMBL" id="KK113922">
    <property type="protein sequence ID" value="KFM61364.1"/>
    <property type="molecule type" value="Genomic_DNA"/>
</dbReference>
<evidence type="ECO:0000259" key="1">
    <source>
        <dbReference type="Pfam" id="PF21323"/>
    </source>
</evidence>
<keyword evidence="3" id="KW-1185">Reference proteome</keyword>
<dbReference type="InterPro" id="IPR048615">
    <property type="entry name" value="KDM5_C-hel"/>
</dbReference>
<dbReference type="AlphaFoldDB" id="A0A087T8C5"/>
<feature type="domain" description="Lysine-specific demethylase 5 C-terminal helical" evidence="1">
    <location>
        <begin position="1"/>
        <end position="41"/>
    </location>
</feature>
<reference evidence="2 3" key="1">
    <citation type="submission" date="2013-11" db="EMBL/GenBank/DDBJ databases">
        <title>Genome sequencing of Stegodyphus mimosarum.</title>
        <authorList>
            <person name="Bechsgaard J."/>
        </authorList>
    </citation>
    <scope>NUCLEOTIDE SEQUENCE [LARGE SCALE GENOMIC DNA]</scope>
</reference>